<reference evidence="1" key="1">
    <citation type="submission" date="2021-03" db="EMBL/GenBank/DDBJ databases">
        <title>Whole genome shotgun sequence of Actinoplanes auranticolor NBRC 12245.</title>
        <authorList>
            <person name="Komaki H."/>
            <person name="Tamura T."/>
        </authorList>
    </citation>
    <scope>NUCLEOTIDE SEQUENCE</scope>
    <source>
        <strain evidence="1">NBRC 12245</strain>
    </source>
</reference>
<gene>
    <name evidence="1" type="ORF">Aau02nite_92480</name>
</gene>
<dbReference type="InterPro" id="IPR054202">
    <property type="entry name" value="DUF6907"/>
</dbReference>
<keyword evidence="2" id="KW-1185">Reference proteome</keyword>
<evidence type="ECO:0000313" key="2">
    <source>
        <dbReference type="Proteomes" id="UP000681340"/>
    </source>
</evidence>
<evidence type="ECO:0000313" key="1">
    <source>
        <dbReference type="EMBL" id="GIM80915.1"/>
    </source>
</evidence>
<accession>A0A919SZ00</accession>
<dbReference type="EMBL" id="BOQL01000130">
    <property type="protein sequence ID" value="GIM80915.1"/>
    <property type="molecule type" value="Genomic_DNA"/>
</dbReference>
<dbReference type="RefSeq" id="WP_212995022.1">
    <property type="nucleotide sequence ID" value="NZ_BAABEA010000042.1"/>
</dbReference>
<dbReference type="Pfam" id="PF21848">
    <property type="entry name" value="DUF6907"/>
    <property type="match status" value="1"/>
</dbReference>
<comment type="caution">
    <text evidence="1">The sequence shown here is derived from an EMBL/GenBank/DDBJ whole genome shotgun (WGS) entry which is preliminary data.</text>
</comment>
<organism evidence="1 2">
    <name type="scientific">Actinoplanes auranticolor</name>
    <dbReference type="NCBI Taxonomy" id="47988"/>
    <lineage>
        <taxon>Bacteria</taxon>
        <taxon>Bacillati</taxon>
        <taxon>Actinomycetota</taxon>
        <taxon>Actinomycetes</taxon>
        <taxon>Micromonosporales</taxon>
        <taxon>Micromonosporaceae</taxon>
        <taxon>Actinoplanes</taxon>
    </lineage>
</organism>
<proteinExistence type="predicted"/>
<protein>
    <submittedName>
        <fullName evidence="1">Uncharacterized protein</fullName>
    </submittedName>
</protein>
<dbReference type="AlphaFoldDB" id="A0A919SZ00"/>
<dbReference type="Proteomes" id="UP000681340">
    <property type="component" value="Unassembled WGS sequence"/>
</dbReference>
<sequence>MDQSAPALGAALPRLRPVSCPPWCTDGLHHDLDPPGTALHRSPPATVAVYDEACELVAAHVQAAFWDKAPEWIGTDPADLERPHVEVGTPAGGGDVPMFLTPGQARSFAAALVRAADAADTEAFYRTPVPPGVASTAVPASAPLLQA</sequence>
<name>A0A919SZ00_9ACTN</name>